<dbReference type="RefSeq" id="WP_183720859.1">
    <property type="nucleotide sequence ID" value="NZ_JACHBW010000001.1"/>
</dbReference>
<reference evidence="3 4" key="1">
    <citation type="submission" date="2020-08" db="EMBL/GenBank/DDBJ databases">
        <title>Above-ground endophytic microbial communities from plants in different locations in the United States.</title>
        <authorList>
            <person name="Frank C."/>
        </authorList>
    </citation>
    <scope>NUCLEOTIDE SEQUENCE [LARGE SCALE GENOMIC DNA]</scope>
    <source>
        <strain evidence="3 4">WP4_2_2</strain>
    </source>
</reference>
<feature type="region of interest" description="Disordered" evidence="1">
    <location>
        <begin position="119"/>
        <end position="146"/>
    </location>
</feature>
<proteinExistence type="predicted"/>
<feature type="chain" id="PRO_5031340853" description="Peptidase C39" evidence="2">
    <location>
        <begin position="28"/>
        <end position="284"/>
    </location>
</feature>
<sequence length="284" mass="28238">MNRNLSQTGIAAGLCALACAYSNGARAAESLAATQPPQPLTPAFLAAAGSDAQAVHCEPVDDDVLAHQTGKYAGNDMISGVVLNVISQWQLPNGATATAQGALTVVQNTVNQLSASVQTSAKVTDPVAGGTTTANSGATPNTSATGGQNVAVNGVSQVTQVAGNGNVGSNAATIDYTSSSGNSQLANVANTPSASASNANGTIRAGIAFGGNGISVTLQTPAGIATQNIMPSNTAQAGSIAQLLQIAGNNQQVANQLSLSLQTQQMSAQMIRQAGVLQALRNIR</sequence>
<evidence type="ECO:0000313" key="4">
    <source>
        <dbReference type="Proteomes" id="UP000571554"/>
    </source>
</evidence>
<evidence type="ECO:0000313" key="3">
    <source>
        <dbReference type="EMBL" id="MBB6100363.1"/>
    </source>
</evidence>
<dbReference type="EMBL" id="JACHBW010000001">
    <property type="protein sequence ID" value="MBB6100363.1"/>
    <property type="molecule type" value="Genomic_DNA"/>
</dbReference>
<feature type="compositionally biased region" description="Low complexity" evidence="1">
    <location>
        <begin position="128"/>
        <end position="145"/>
    </location>
</feature>
<comment type="caution">
    <text evidence="3">The sequence shown here is derived from an EMBL/GenBank/DDBJ whole genome shotgun (WGS) entry which is preliminary data.</text>
</comment>
<protein>
    <recommendedName>
        <fullName evidence="5">Peptidase C39</fullName>
    </recommendedName>
</protein>
<gene>
    <name evidence="3" type="ORF">F4827_000167</name>
</gene>
<organism evidence="3 4">
    <name type="scientific">Paraburkholderia bannensis</name>
    <dbReference type="NCBI Taxonomy" id="765414"/>
    <lineage>
        <taxon>Bacteria</taxon>
        <taxon>Pseudomonadati</taxon>
        <taxon>Pseudomonadota</taxon>
        <taxon>Betaproteobacteria</taxon>
        <taxon>Burkholderiales</taxon>
        <taxon>Burkholderiaceae</taxon>
        <taxon>Paraburkholderia</taxon>
    </lineage>
</organism>
<evidence type="ECO:0008006" key="5">
    <source>
        <dbReference type="Google" id="ProtNLM"/>
    </source>
</evidence>
<evidence type="ECO:0000256" key="1">
    <source>
        <dbReference type="SAM" id="MobiDB-lite"/>
    </source>
</evidence>
<dbReference type="Proteomes" id="UP000571554">
    <property type="component" value="Unassembled WGS sequence"/>
</dbReference>
<keyword evidence="2" id="KW-0732">Signal</keyword>
<name>A0A7W9WR81_9BURK</name>
<accession>A0A7W9WR81</accession>
<evidence type="ECO:0000256" key="2">
    <source>
        <dbReference type="SAM" id="SignalP"/>
    </source>
</evidence>
<dbReference type="AlphaFoldDB" id="A0A7W9WR81"/>
<feature type="signal peptide" evidence="2">
    <location>
        <begin position="1"/>
        <end position="27"/>
    </location>
</feature>
<keyword evidence="4" id="KW-1185">Reference proteome</keyword>